<dbReference type="InterPro" id="IPR006342">
    <property type="entry name" value="FkbM_mtfrase"/>
</dbReference>
<dbReference type="AlphaFoldDB" id="A0A2D0NJI9"/>
<dbReference type="InterPro" id="IPR029063">
    <property type="entry name" value="SAM-dependent_MTases_sf"/>
</dbReference>
<dbReference type="Proteomes" id="UP000223913">
    <property type="component" value="Unassembled WGS sequence"/>
</dbReference>
<reference evidence="2 3" key="1">
    <citation type="submission" date="2017-10" db="EMBL/GenBank/DDBJ databases">
        <title>The draft genome sequence of Lewinella nigricans NBRC 102662.</title>
        <authorList>
            <person name="Wang K."/>
        </authorList>
    </citation>
    <scope>NUCLEOTIDE SEQUENCE [LARGE SCALE GENOMIC DNA]</scope>
    <source>
        <strain evidence="2 3">NBRC 102662</strain>
    </source>
</reference>
<dbReference type="SUPFAM" id="SSF53335">
    <property type="entry name" value="S-adenosyl-L-methionine-dependent methyltransferases"/>
    <property type="match status" value="1"/>
</dbReference>
<evidence type="ECO:0000313" key="3">
    <source>
        <dbReference type="Proteomes" id="UP000223913"/>
    </source>
</evidence>
<feature type="domain" description="Methyltransferase FkbM" evidence="1">
    <location>
        <begin position="193"/>
        <end position="273"/>
    </location>
</feature>
<keyword evidence="3" id="KW-1185">Reference proteome</keyword>
<sequence length="315" mass="36719">MFKRKIRKLLKKKIVPAPVFNWYFQRRVNQRKEALSDLLGNSRPLLDQLSEERQQYWRPRIELVVECPDNADIPRVPEAGKVIDGQLVMHNGLRIDPFSYYSYPMLDMLMQNRGVHEPQEEKAFRAVLDSLPAGKPYTFLELGAYWAFYSMWFLQQFPEARCIMVEPDRENLYFGKENFRLNGLQGEFLHYGIGKAINSENNVTTVDEICRRKNIDFVDILHTDIQGYELEMLQGAEQLLKEQRVGFVFISTHSAELHANCKQILIEKYGFQLVADVDLEESFSWDGILVMKAAHYNGLEQVAVSKRKMNKKSSV</sequence>
<dbReference type="PANTHER" id="PTHR34203">
    <property type="entry name" value="METHYLTRANSFERASE, FKBM FAMILY PROTEIN"/>
    <property type="match status" value="1"/>
</dbReference>
<evidence type="ECO:0000259" key="1">
    <source>
        <dbReference type="Pfam" id="PF05050"/>
    </source>
</evidence>
<dbReference type="Pfam" id="PF05050">
    <property type="entry name" value="Methyltransf_21"/>
    <property type="match status" value="1"/>
</dbReference>
<accession>A0A2D0NJI9</accession>
<dbReference type="RefSeq" id="WP_099148188.1">
    <property type="nucleotide sequence ID" value="NZ_PDUD01000001.1"/>
</dbReference>
<dbReference type="OrthoDB" id="9778870at2"/>
<dbReference type="InterPro" id="IPR052514">
    <property type="entry name" value="SAM-dependent_MTase"/>
</dbReference>
<gene>
    <name evidence="2" type="ORF">CRP01_01415</name>
</gene>
<organism evidence="2 3">
    <name type="scientific">Flavilitoribacter nigricans (strain ATCC 23147 / DSM 23189 / NBRC 102662 / NCIMB 1420 / SS-2)</name>
    <name type="common">Lewinella nigricans</name>
    <dbReference type="NCBI Taxonomy" id="1122177"/>
    <lineage>
        <taxon>Bacteria</taxon>
        <taxon>Pseudomonadati</taxon>
        <taxon>Bacteroidota</taxon>
        <taxon>Saprospiria</taxon>
        <taxon>Saprospirales</taxon>
        <taxon>Lewinellaceae</taxon>
        <taxon>Flavilitoribacter</taxon>
    </lineage>
</organism>
<proteinExistence type="predicted"/>
<evidence type="ECO:0000313" key="2">
    <source>
        <dbReference type="EMBL" id="PHN08598.1"/>
    </source>
</evidence>
<comment type="caution">
    <text evidence="2">The sequence shown here is derived from an EMBL/GenBank/DDBJ whole genome shotgun (WGS) entry which is preliminary data.</text>
</comment>
<dbReference type="Gene3D" id="3.40.50.150">
    <property type="entry name" value="Vaccinia Virus protein VP39"/>
    <property type="match status" value="1"/>
</dbReference>
<dbReference type="EMBL" id="PDUD01000001">
    <property type="protein sequence ID" value="PHN08598.1"/>
    <property type="molecule type" value="Genomic_DNA"/>
</dbReference>
<dbReference type="PANTHER" id="PTHR34203:SF15">
    <property type="entry name" value="SLL1173 PROTEIN"/>
    <property type="match status" value="1"/>
</dbReference>
<name>A0A2D0NJI9_FLAN2</name>
<protein>
    <recommendedName>
        <fullName evidence="1">Methyltransferase FkbM domain-containing protein</fullName>
    </recommendedName>
</protein>